<dbReference type="STRING" id="1189619.pgond44_07990"/>
<dbReference type="SUPFAM" id="SSF55347">
    <property type="entry name" value="Glyceraldehyde-3-phosphate dehydrogenase-like, C-terminal domain"/>
    <property type="match status" value="1"/>
</dbReference>
<evidence type="ECO:0000313" key="5">
    <source>
        <dbReference type="EMBL" id="EMY81163.1"/>
    </source>
</evidence>
<dbReference type="Gene3D" id="3.40.50.720">
    <property type="entry name" value="NAD(P)-binding Rossmann-like Domain"/>
    <property type="match status" value="1"/>
</dbReference>
<dbReference type="Pfam" id="PF22725">
    <property type="entry name" value="GFO_IDH_MocA_C3"/>
    <property type="match status" value="1"/>
</dbReference>
<dbReference type="GO" id="GO:0000166">
    <property type="term" value="F:nucleotide binding"/>
    <property type="evidence" value="ECO:0007669"/>
    <property type="project" value="InterPro"/>
</dbReference>
<dbReference type="InterPro" id="IPR050984">
    <property type="entry name" value="Gfo/Idh/MocA_domain"/>
</dbReference>
<dbReference type="Proteomes" id="UP000012317">
    <property type="component" value="Unassembled WGS sequence"/>
</dbReference>
<dbReference type="InterPro" id="IPR000683">
    <property type="entry name" value="Gfo/Idh/MocA-like_OxRdtase_N"/>
</dbReference>
<accession>N1WZ50</accession>
<sequence length="329" mass="36939">MLQSYRWGILGLGGIAHKFASDLKQVEGAILHAVASRSLEKAKAFAADFKAEKAYGSYKDLAKDPEVDIIYVATPHVFHFEHALLGLEHHKAVLCEKPIAMNAAQLSRMISEAKRKNMFLMEGLWTNFMPHLQKVYDLTQKEIYGKCLKIEADFSFKAEFDTEARLFNKNLGGGALLDIGIYPVYLALKLLGLPQNIKATAQFSKTGVDVSNAIQFQYSSGAVAHLSSSFARTTPSKAKVYFEKATVEFGPRFHETDQLSITTKADEEHLDFQYSPNGYQFEIKHVHDCLDQGLTQSPEMSLKASLELLQTLDTIRKQIGLRYKEDLDH</sequence>
<evidence type="ECO:0000259" key="3">
    <source>
        <dbReference type="Pfam" id="PF01408"/>
    </source>
</evidence>
<dbReference type="GO" id="GO:0016491">
    <property type="term" value="F:oxidoreductase activity"/>
    <property type="evidence" value="ECO:0007669"/>
    <property type="project" value="UniProtKB-KW"/>
</dbReference>
<comment type="caution">
    <text evidence="5">The sequence shown here is derived from an EMBL/GenBank/DDBJ whole genome shotgun (WGS) entry which is preliminary data.</text>
</comment>
<dbReference type="InterPro" id="IPR055170">
    <property type="entry name" value="GFO_IDH_MocA-like_dom"/>
</dbReference>
<organism evidence="5 6">
    <name type="scientific">Psychroflexus gondwanensis ACAM 44</name>
    <dbReference type="NCBI Taxonomy" id="1189619"/>
    <lineage>
        <taxon>Bacteria</taxon>
        <taxon>Pseudomonadati</taxon>
        <taxon>Bacteroidota</taxon>
        <taxon>Flavobacteriia</taxon>
        <taxon>Flavobacteriales</taxon>
        <taxon>Flavobacteriaceae</taxon>
        <taxon>Psychroflexus</taxon>
    </lineage>
</organism>
<dbReference type="EMBL" id="APLF01000007">
    <property type="protein sequence ID" value="EMY81163.1"/>
    <property type="molecule type" value="Genomic_DNA"/>
</dbReference>
<protein>
    <submittedName>
        <fullName evidence="5">Dehydrogenase/oxidoreductase, NADB Rossmann superfamily protein</fullName>
    </submittedName>
</protein>
<dbReference type="eggNOG" id="COG0673">
    <property type="taxonomic scope" value="Bacteria"/>
</dbReference>
<comment type="similarity">
    <text evidence="1">Belongs to the Gfo/Idh/MocA family.</text>
</comment>
<dbReference type="PANTHER" id="PTHR22604:SF105">
    <property type="entry name" value="TRANS-1,2-DIHYDROBENZENE-1,2-DIOL DEHYDROGENASE"/>
    <property type="match status" value="1"/>
</dbReference>
<evidence type="ECO:0000256" key="2">
    <source>
        <dbReference type="ARBA" id="ARBA00023002"/>
    </source>
</evidence>
<dbReference type="AlphaFoldDB" id="N1WZ50"/>
<feature type="domain" description="Gfo/Idh/MocA-like oxidoreductase N-terminal" evidence="3">
    <location>
        <begin position="6"/>
        <end position="123"/>
    </location>
</feature>
<gene>
    <name evidence="5" type="ORF">pgond44_07990</name>
</gene>
<keyword evidence="6" id="KW-1185">Reference proteome</keyword>
<dbReference type="RefSeq" id="WP_003439603.1">
    <property type="nucleotide sequence ID" value="NZ_APLF01000007.1"/>
</dbReference>
<keyword evidence="2" id="KW-0560">Oxidoreductase</keyword>
<evidence type="ECO:0000259" key="4">
    <source>
        <dbReference type="Pfam" id="PF22725"/>
    </source>
</evidence>
<reference evidence="5 6" key="1">
    <citation type="journal article" date="2014" name="Genome Biol. Evol.">
        <title>Extensive gene acquisition in the extremely psychrophilic bacterial species Psychroflexus torquis and the link to sea-ice ecosystem specialism.</title>
        <authorList>
            <person name="Feng S."/>
            <person name="Powell S.M."/>
            <person name="Wilson R."/>
            <person name="Bowman J.P."/>
        </authorList>
    </citation>
    <scope>NUCLEOTIDE SEQUENCE [LARGE SCALE GENOMIC DNA]</scope>
    <source>
        <strain evidence="5 6">ACAM 44</strain>
    </source>
</reference>
<feature type="domain" description="GFO/IDH/MocA-like oxidoreductase" evidence="4">
    <location>
        <begin position="133"/>
        <end position="247"/>
    </location>
</feature>
<evidence type="ECO:0000256" key="1">
    <source>
        <dbReference type="ARBA" id="ARBA00010928"/>
    </source>
</evidence>
<name>N1WZ50_9FLAO</name>
<evidence type="ECO:0000313" key="6">
    <source>
        <dbReference type="Proteomes" id="UP000012317"/>
    </source>
</evidence>
<dbReference type="Gene3D" id="3.30.360.10">
    <property type="entry name" value="Dihydrodipicolinate Reductase, domain 2"/>
    <property type="match status" value="1"/>
</dbReference>
<proteinExistence type="inferred from homology"/>
<dbReference type="InterPro" id="IPR036291">
    <property type="entry name" value="NAD(P)-bd_dom_sf"/>
</dbReference>
<dbReference type="Pfam" id="PF01408">
    <property type="entry name" value="GFO_IDH_MocA"/>
    <property type="match status" value="1"/>
</dbReference>
<dbReference type="SUPFAM" id="SSF51735">
    <property type="entry name" value="NAD(P)-binding Rossmann-fold domains"/>
    <property type="match status" value="1"/>
</dbReference>
<dbReference type="PANTHER" id="PTHR22604">
    <property type="entry name" value="OXIDOREDUCTASES"/>
    <property type="match status" value="1"/>
</dbReference>